<keyword evidence="3" id="KW-1185">Reference proteome</keyword>
<sequence length="229" mass="25747">MIIQIGLALPDQTTASIDRLRSNRYNDSKPIIRGRVAAGRLGASNCSNTTIALVPLNLVERWRSVWLAARGGYWIRKAWQLDQRMTPERLDLDDTEGQDSSGCLSESRANLIIPSKANDTPQKADSDASLALHHILCITFSTSHSLHRILCITSCAVDYSHRRQDEQQHWLLRPLPNRSPYQLSALYQSQPTTSQAWLGDEDLHRFFPKTPSPSRLPSTNAAAQCSHRH</sequence>
<protein>
    <submittedName>
        <fullName evidence="2">Uncharacterized protein</fullName>
    </submittedName>
</protein>
<name>A0A2T3B6U3_AMORE</name>
<evidence type="ECO:0000256" key="1">
    <source>
        <dbReference type="SAM" id="MobiDB-lite"/>
    </source>
</evidence>
<dbReference type="InParanoid" id="A0A2T3B6U3"/>
<reference evidence="2 3" key="1">
    <citation type="journal article" date="2018" name="New Phytol.">
        <title>Comparative genomics and transcriptomics depict ericoid mycorrhizal fungi as versatile saprotrophs and plant mutualists.</title>
        <authorList>
            <person name="Martino E."/>
            <person name="Morin E."/>
            <person name="Grelet G.A."/>
            <person name="Kuo A."/>
            <person name="Kohler A."/>
            <person name="Daghino S."/>
            <person name="Barry K.W."/>
            <person name="Cichocki N."/>
            <person name="Clum A."/>
            <person name="Dockter R.B."/>
            <person name="Hainaut M."/>
            <person name="Kuo R.C."/>
            <person name="LaButti K."/>
            <person name="Lindahl B.D."/>
            <person name="Lindquist E.A."/>
            <person name="Lipzen A."/>
            <person name="Khouja H.R."/>
            <person name="Magnuson J."/>
            <person name="Murat C."/>
            <person name="Ohm R.A."/>
            <person name="Singer S.W."/>
            <person name="Spatafora J.W."/>
            <person name="Wang M."/>
            <person name="Veneault-Fourrey C."/>
            <person name="Henrissat B."/>
            <person name="Grigoriev I.V."/>
            <person name="Martin F.M."/>
            <person name="Perotto S."/>
        </authorList>
    </citation>
    <scope>NUCLEOTIDE SEQUENCE [LARGE SCALE GENOMIC DNA]</scope>
    <source>
        <strain evidence="2 3">ATCC 22711</strain>
    </source>
</reference>
<evidence type="ECO:0000313" key="3">
    <source>
        <dbReference type="Proteomes" id="UP000241818"/>
    </source>
</evidence>
<dbReference type="GeneID" id="36575544"/>
<dbReference type="EMBL" id="KZ679009">
    <property type="protein sequence ID" value="PSS22453.1"/>
    <property type="molecule type" value="Genomic_DNA"/>
</dbReference>
<dbReference type="Proteomes" id="UP000241818">
    <property type="component" value="Unassembled WGS sequence"/>
</dbReference>
<feature type="region of interest" description="Disordered" evidence="1">
    <location>
        <begin position="208"/>
        <end position="229"/>
    </location>
</feature>
<organism evidence="2 3">
    <name type="scientific">Amorphotheca resinae ATCC 22711</name>
    <dbReference type="NCBI Taxonomy" id="857342"/>
    <lineage>
        <taxon>Eukaryota</taxon>
        <taxon>Fungi</taxon>
        <taxon>Dikarya</taxon>
        <taxon>Ascomycota</taxon>
        <taxon>Pezizomycotina</taxon>
        <taxon>Leotiomycetes</taxon>
        <taxon>Helotiales</taxon>
        <taxon>Amorphothecaceae</taxon>
        <taxon>Amorphotheca</taxon>
    </lineage>
</organism>
<evidence type="ECO:0000313" key="2">
    <source>
        <dbReference type="EMBL" id="PSS22453.1"/>
    </source>
</evidence>
<gene>
    <name evidence="2" type="ORF">M430DRAFT_41207</name>
</gene>
<dbReference type="AlphaFoldDB" id="A0A2T3B6U3"/>
<dbReference type="RefSeq" id="XP_024722608.1">
    <property type="nucleotide sequence ID" value="XM_024867463.1"/>
</dbReference>
<feature type="compositionally biased region" description="Polar residues" evidence="1">
    <location>
        <begin position="212"/>
        <end position="223"/>
    </location>
</feature>
<accession>A0A2T3B6U3</accession>
<proteinExistence type="predicted"/>